<evidence type="ECO:0000313" key="2">
    <source>
        <dbReference type="EMBL" id="OGG87376.1"/>
    </source>
</evidence>
<keyword evidence="1" id="KW-0812">Transmembrane</keyword>
<dbReference type="Proteomes" id="UP000179136">
    <property type="component" value="Unassembled WGS sequence"/>
</dbReference>
<proteinExistence type="predicted"/>
<reference evidence="2 3" key="1">
    <citation type="journal article" date="2016" name="Nat. Commun.">
        <title>Thousands of microbial genomes shed light on interconnected biogeochemical processes in an aquifer system.</title>
        <authorList>
            <person name="Anantharaman K."/>
            <person name="Brown C.T."/>
            <person name="Hug L.A."/>
            <person name="Sharon I."/>
            <person name="Castelle C.J."/>
            <person name="Probst A.J."/>
            <person name="Thomas B.C."/>
            <person name="Singh A."/>
            <person name="Wilkins M.J."/>
            <person name="Karaoz U."/>
            <person name="Brodie E.L."/>
            <person name="Williams K.H."/>
            <person name="Hubbard S.S."/>
            <person name="Banfield J.F."/>
        </authorList>
    </citation>
    <scope>NUCLEOTIDE SEQUENCE [LARGE SCALE GENOMIC DNA]</scope>
</reference>
<protein>
    <submittedName>
        <fullName evidence="2">Uncharacterized protein</fullName>
    </submittedName>
</protein>
<name>A0A1F6FNE4_9BACT</name>
<feature type="transmembrane region" description="Helical" evidence="1">
    <location>
        <begin position="6"/>
        <end position="27"/>
    </location>
</feature>
<gene>
    <name evidence="2" type="ORF">A3B87_01400</name>
</gene>
<dbReference type="STRING" id="1798561.A3B87_01400"/>
<dbReference type="EMBL" id="MFMW01000015">
    <property type="protein sequence ID" value="OGG87376.1"/>
    <property type="molecule type" value="Genomic_DNA"/>
</dbReference>
<evidence type="ECO:0000313" key="3">
    <source>
        <dbReference type="Proteomes" id="UP000179136"/>
    </source>
</evidence>
<organism evidence="2 3">
    <name type="scientific">Candidatus Kuenenbacteria bacterium RIFCSPHIGHO2_02_FULL_39_13</name>
    <dbReference type="NCBI Taxonomy" id="1798561"/>
    <lineage>
        <taxon>Bacteria</taxon>
        <taxon>Candidatus Kueneniibacteriota</taxon>
    </lineage>
</organism>
<evidence type="ECO:0000256" key="1">
    <source>
        <dbReference type="SAM" id="Phobius"/>
    </source>
</evidence>
<comment type="caution">
    <text evidence="2">The sequence shown here is derived from an EMBL/GenBank/DDBJ whole genome shotgun (WGS) entry which is preliminary data.</text>
</comment>
<accession>A0A1F6FNE4</accession>
<dbReference type="AlphaFoldDB" id="A0A1F6FNE4"/>
<sequence>MNLLNLINAIILIIGVPSIITACICVGRKLQILDSLKEYIDKYDLPKISFRTDCLWKKSFGESDSPLRLKAEYKKILESSNLDEQIKVKENELIQFVQNLKPFDELDAQTVIDQNINEIVKWFDLADFRKKVYDGGLSVETVPLLINLYLYEIIIPELKFPEIKE</sequence>
<keyword evidence="1" id="KW-0472">Membrane</keyword>
<keyword evidence="1" id="KW-1133">Transmembrane helix</keyword>